<dbReference type="AlphaFoldDB" id="A0A2Y9ARQ9"/>
<reference evidence="7 8" key="1">
    <citation type="submission" date="2016-10" db="EMBL/GenBank/DDBJ databases">
        <authorList>
            <person name="Cai Z."/>
        </authorList>
    </citation>
    <scope>NUCLEOTIDE SEQUENCE [LARGE SCALE GENOMIC DNA]</scope>
    <source>
        <strain evidence="7 8">CGMCC 1.10826</strain>
    </source>
</reference>
<comment type="cofactor">
    <cofactor evidence="1">
        <name>FAD</name>
        <dbReference type="ChEBI" id="CHEBI:57692"/>
    </cofactor>
</comment>
<evidence type="ECO:0000313" key="8">
    <source>
        <dbReference type="Proteomes" id="UP000250222"/>
    </source>
</evidence>
<dbReference type="Gene3D" id="3.50.50.100">
    <property type="match status" value="1"/>
</dbReference>
<protein>
    <submittedName>
        <fullName evidence="7">NADH dehydrogenase, FAD-containing subunit</fullName>
    </submittedName>
</protein>
<dbReference type="PRINTS" id="PR00469">
    <property type="entry name" value="PNDRDTASEII"/>
</dbReference>
<dbReference type="Pfam" id="PF07992">
    <property type="entry name" value="Pyr_redox_2"/>
    <property type="match status" value="1"/>
</dbReference>
<dbReference type="InterPro" id="IPR051169">
    <property type="entry name" value="NADH-Q_oxidoreductase"/>
</dbReference>
<comment type="similarity">
    <text evidence="2">Belongs to the NADH dehydrogenase family.</text>
</comment>
<gene>
    <name evidence="7" type="ORF">SAMN05216184_11256</name>
</gene>
<accession>A0A2Y9ARQ9</accession>
<evidence type="ECO:0000256" key="4">
    <source>
        <dbReference type="ARBA" id="ARBA00022827"/>
    </source>
</evidence>
<dbReference type="PRINTS" id="PR00368">
    <property type="entry name" value="FADPNR"/>
</dbReference>
<dbReference type="PANTHER" id="PTHR42913">
    <property type="entry name" value="APOPTOSIS-INDUCING FACTOR 1"/>
    <property type="match status" value="1"/>
</dbReference>
<sequence length="398" mass="41032">MTDTTQVVVVGGGYAGVISANRLTTDPDFQVTLINPRPSFVERIRLHQRTVGTHEAVLDFAEVLAPTVRLTVDAVTRIDAGARTLELASGGRVLYDYLVYAVGSHSAPATVPGVREHAFPLSTLEEATALNAALDTAGPAAPVVVVGGGATGLETASELAEHGRPVSLVTATELGPYLHPSARRQVHKQLDRLGVSVLDGVAVTAVGPGSVHLADGRELPATVTVWTAGFGVPDLAARSGLSTDEVGRLLTDETLTSVDDERIVAAGDAAAPSGAPYRMCCAAALPLGVHAADTVLCRAAGRAPAPFSVPVTGQCLSLGRRSGVLQLARRDDTAIAAHVGGRLGAWFKKTITAGNVASLRMTARLPGLLGVVTTVQDPRRARLLADQSRAAAGTARAD</sequence>
<dbReference type="Proteomes" id="UP000250222">
    <property type="component" value="Unassembled WGS sequence"/>
</dbReference>
<keyword evidence="8" id="KW-1185">Reference proteome</keyword>
<evidence type="ECO:0000256" key="1">
    <source>
        <dbReference type="ARBA" id="ARBA00001974"/>
    </source>
</evidence>
<name>A0A2Y9ARQ9_9MICO</name>
<evidence type="ECO:0000259" key="6">
    <source>
        <dbReference type="Pfam" id="PF07992"/>
    </source>
</evidence>
<keyword evidence="5" id="KW-0560">Oxidoreductase</keyword>
<dbReference type="InterPro" id="IPR036188">
    <property type="entry name" value="FAD/NAD-bd_sf"/>
</dbReference>
<keyword evidence="3" id="KW-0285">Flavoprotein</keyword>
<evidence type="ECO:0000313" key="7">
    <source>
        <dbReference type="EMBL" id="SSA45197.1"/>
    </source>
</evidence>
<organism evidence="7 8">
    <name type="scientific">Georgenia satyanarayanai</name>
    <dbReference type="NCBI Taxonomy" id="860221"/>
    <lineage>
        <taxon>Bacteria</taxon>
        <taxon>Bacillati</taxon>
        <taxon>Actinomycetota</taxon>
        <taxon>Actinomycetes</taxon>
        <taxon>Micrococcales</taxon>
        <taxon>Bogoriellaceae</taxon>
        <taxon>Georgenia</taxon>
    </lineage>
</organism>
<dbReference type="GO" id="GO:0003955">
    <property type="term" value="F:NAD(P)H dehydrogenase (quinone) activity"/>
    <property type="evidence" value="ECO:0007669"/>
    <property type="project" value="TreeGrafter"/>
</dbReference>
<dbReference type="SUPFAM" id="SSF51905">
    <property type="entry name" value="FAD/NAD(P)-binding domain"/>
    <property type="match status" value="1"/>
</dbReference>
<dbReference type="RefSeq" id="WP_110853252.1">
    <property type="nucleotide sequence ID" value="NZ_QKLZ01000012.1"/>
</dbReference>
<dbReference type="EMBL" id="UETB01000012">
    <property type="protein sequence ID" value="SSA45197.1"/>
    <property type="molecule type" value="Genomic_DNA"/>
</dbReference>
<feature type="domain" description="FAD/NAD(P)-binding" evidence="6">
    <location>
        <begin position="6"/>
        <end position="273"/>
    </location>
</feature>
<keyword evidence="4" id="KW-0274">FAD</keyword>
<evidence type="ECO:0000256" key="5">
    <source>
        <dbReference type="ARBA" id="ARBA00023002"/>
    </source>
</evidence>
<proteinExistence type="inferred from homology"/>
<dbReference type="InterPro" id="IPR023753">
    <property type="entry name" value="FAD/NAD-binding_dom"/>
</dbReference>
<dbReference type="PANTHER" id="PTHR42913:SF3">
    <property type="entry name" value="64 KDA MITOCHONDRIAL NADH DEHYDROGENASE (EUROFUNG)"/>
    <property type="match status" value="1"/>
</dbReference>
<evidence type="ECO:0000256" key="2">
    <source>
        <dbReference type="ARBA" id="ARBA00005272"/>
    </source>
</evidence>
<dbReference type="GO" id="GO:0019646">
    <property type="term" value="P:aerobic electron transport chain"/>
    <property type="evidence" value="ECO:0007669"/>
    <property type="project" value="TreeGrafter"/>
</dbReference>
<evidence type="ECO:0000256" key="3">
    <source>
        <dbReference type="ARBA" id="ARBA00022630"/>
    </source>
</evidence>
<dbReference type="OrthoDB" id="9781621at2"/>